<dbReference type="PANTHER" id="PTHR41521:SF4">
    <property type="entry name" value="BLR0684 PROTEIN"/>
    <property type="match status" value="1"/>
</dbReference>
<gene>
    <name evidence="2" type="ORF">UFOPK4179_01266</name>
</gene>
<dbReference type="PANTHER" id="PTHR41521">
    <property type="match status" value="1"/>
</dbReference>
<evidence type="ECO:0000313" key="2">
    <source>
        <dbReference type="EMBL" id="CAB4368464.1"/>
    </source>
</evidence>
<protein>
    <submittedName>
        <fullName evidence="2">Unannotated protein</fullName>
    </submittedName>
</protein>
<reference evidence="2" key="1">
    <citation type="submission" date="2020-05" db="EMBL/GenBank/DDBJ databases">
        <authorList>
            <person name="Chiriac C."/>
            <person name="Salcher M."/>
            <person name="Ghai R."/>
            <person name="Kavagutti S V."/>
        </authorList>
    </citation>
    <scope>NUCLEOTIDE SEQUENCE</scope>
</reference>
<dbReference type="Gene3D" id="3.30.70.100">
    <property type="match status" value="1"/>
</dbReference>
<organism evidence="2">
    <name type="scientific">freshwater metagenome</name>
    <dbReference type="NCBI Taxonomy" id="449393"/>
    <lineage>
        <taxon>unclassified sequences</taxon>
        <taxon>metagenomes</taxon>
        <taxon>ecological metagenomes</taxon>
    </lineage>
</organism>
<proteinExistence type="predicted"/>
<evidence type="ECO:0000259" key="1">
    <source>
        <dbReference type="Pfam" id="PF07045"/>
    </source>
</evidence>
<dbReference type="EMBL" id="CAETWZ010000163">
    <property type="protein sequence ID" value="CAB4368464.1"/>
    <property type="molecule type" value="Genomic_DNA"/>
</dbReference>
<dbReference type="AlphaFoldDB" id="A0A6J6AIY1"/>
<dbReference type="InterPro" id="IPR011008">
    <property type="entry name" value="Dimeric_a/b-barrel"/>
</dbReference>
<feature type="domain" description="DUF1330" evidence="1">
    <location>
        <begin position="9"/>
        <end position="96"/>
    </location>
</feature>
<sequence>MTTDSTVRFIAHFTVTDPDAYRIYEKGFFPILRSHGGRFLTFDDAPTVLEGSYEQGRTVVLEFDSEEALNTWWNSAEYRELAVHRHAGTTTHSVTVVHSPPGR</sequence>
<dbReference type="InterPro" id="IPR010753">
    <property type="entry name" value="DUF1330"/>
</dbReference>
<dbReference type="SUPFAM" id="SSF54909">
    <property type="entry name" value="Dimeric alpha+beta barrel"/>
    <property type="match status" value="1"/>
</dbReference>
<accession>A0A6J6AIY1</accession>
<dbReference type="Pfam" id="PF07045">
    <property type="entry name" value="DUF1330"/>
    <property type="match status" value="1"/>
</dbReference>
<name>A0A6J6AIY1_9ZZZZ</name>